<sequence length="42" mass="4715">MPISNEMRVRVDGRFLKIIANVLPTKGFEFCPALKVVLRIAA</sequence>
<comment type="caution">
    <text evidence="1">The sequence shown here is derived from an EMBL/GenBank/DDBJ whole genome shotgun (WGS) entry which is preliminary data.</text>
</comment>
<evidence type="ECO:0000313" key="2">
    <source>
        <dbReference type="Proteomes" id="UP000548119"/>
    </source>
</evidence>
<dbReference type="EMBL" id="JACJIR010000002">
    <property type="protein sequence ID" value="MBA9082982.1"/>
    <property type="molecule type" value="Genomic_DNA"/>
</dbReference>
<accession>A0ABR6E350</accession>
<reference evidence="1 2" key="1">
    <citation type="submission" date="2020-08" db="EMBL/GenBank/DDBJ databases">
        <title>Genomic Encyclopedia of Type Strains, Phase IV (KMG-IV): sequencing the most valuable type-strain genomes for metagenomic binning, comparative biology and taxonomic classification.</title>
        <authorList>
            <person name="Goeker M."/>
        </authorList>
    </citation>
    <scope>NUCLEOTIDE SEQUENCE [LARGE SCALE GENOMIC DNA]</scope>
    <source>
        <strain evidence="1 2">DSM 21431</strain>
    </source>
</reference>
<proteinExistence type="predicted"/>
<keyword evidence="2" id="KW-1185">Reference proteome</keyword>
<name>A0ABR6E350_9HYPH</name>
<gene>
    <name evidence="1" type="ORF">GGR10_000823</name>
</gene>
<dbReference type="Proteomes" id="UP000548119">
    <property type="component" value="Unassembled WGS sequence"/>
</dbReference>
<protein>
    <submittedName>
        <fullName evidence="1">Head-tail adaptor</fullName>
    </submittedName>
</protein>
<organism evidence="1 2">
    <name type="scientific">Bartonella chomelii</name>
    <dbReference type="NCBI Taxonomy" id="236402"/>
    <lineage>
        <taxon>Bacteria</taxon>
        <taxon>Pseudomonadati</taxon>
        <taxon>Pseudomonadota</taxon>
        <taxon>Alphaproteobacteria</taxon>
        <taxon>Hyphomicrobiales</taxon>
        <taxon>Bartonellaceae</taxon>
        <taxon>Bartonella</taxon>
    </lineage>
</organism>
<evidence type="ECO:0000313" key="1">
    <source>
        <dbReference type="EMBL" id="MBA9082982.1"/>
    </source>
</evidence>